<accession>A0ABV1HJQ6</accession>
<dbReference type="PANTHER" id="PTHR10000">
    <property type="entry name" value="PHOSPHOSERINE PHOSPHATASE"/>
    <property type="match status" value="1"/>
</dbReference>
<comment type="caution">
    <text evidence="1">The sequence shown here is derived from an EMBL/GenBank/DDBJ whole genome shotgun (WGS) entry which is preliminary data.</text>
</comment>
<dbReference type="EMBL" id="JBBMFJ010000007">
    <property type="protein sequence ID" value="MEQ2562552.1"/>
    <property type="molecule type" value="Genomic_DNA"/>
</dbReference>
<dbReference type="InterPro" id="IPR006379">
    <property type="entry name" value="HAD-SF_hydro_IIB"/>
</dbReference>
<dbReference type="InterPro" id="IPR000150">
    <property type="entry name" value="Cof"/>
</dbReference>
<organism evidence="1 2">
    <name type="scientific">Ventrimonas faecis</name>
    <dbReference type="NCBI Taxonomy" id="3133170"/>
    <lineage>
        <taxon>Bacteria</taxon>
        <taxon>Bacillati</taxon>
        <taxon>Bacillota</taxon>
        <taxon>Clostridia</taxon>
        <taxon>Lachnospirales</taxon>
        <taxon>Lachnospiraceae</taxon>
        <taxon>Ventrimonas</taxon>
    </lineage>
</organism>
<dbReference type="NCBIfam" id="TIGR01484">
    <property type="entry name" value="HAD-SF-IIB"/>
    <property type="match status" value="1"/>
</dbReference>
<protein>
    <submittedName>
        <fullName evidence="1">Cof-type HAD-IIB family hydrolase</fullName>
    </submittedName>
</protein>
<name>A0ABV1HJQ6_9FIRM</name>
<gene>
    <name evidence="1" type="ORF">WMO41_05170</name>
</gene>
<evidence type="ECO:0000313" key="2">
    <source>
        <dbReference type="Proteomes" id="UP001437460"/>
    </source>
</evidence>
<keyword evidence="1" id="KW-0378">Hydrolase</keyword>
<dbReference type="InterPro" id="IPR036412">
    <property type="entry name" value="HAD-like_sf"/>
</dbReference>
<dbReference type="PROSITE" id="PS01229">
    <property type="entry name" value="COF_2"/>
    <property type="match status" value="1"/>
</dbReference>
<evidence type="ECO:0000313" key="1">
    <source>
        <dbReference type="EMBL" id="MEQ2562552.1"/>
    </source>
</evidence>
<dbReference type="SUPFAM" id="SSF56784">
    <property type="entry name" value="HAD-like"/>
    <property type="match status" value="1"/>
</dbReference>
<dbReference type="RefSeq" id="WP_349228842.1">
    <property type="nucleotide sequence ID" value="NZ_JBBMFJ010000007.1"/>
</dbReference>
<dbReference type="GO" id="GO:0016787">
    <property type="term" value="F:hydrolase activity"/>
    <property type="evidence" value="ECO:0007669"/>
    <property type="project" value="UniProtKB-KW"/>
</dbReference>
<dbReference type="Proteomes" id="UP001437460">
    <property type="component" value="Unassembled WGS sequence"/>
</dbReference>
<dbReference type="Pfam" id="PF08282">
    <property type="entry name" value="Hydrolase_3"/>
    <property type="match status" value="1"/>
</dbReference>
<keyword evidence="2" id="KW-1185">Reference proteome</keyword>
<dbReference type="Gene3D" id="3.30.1240.10">
    <property type="match status" value="1"/>
</dbReference>
<dbReference type="InterPro" id="IPR023214">
    <property type="entry name" value="HAD_sf"/>
</dbReference>
<proteinExistence type="predicted"/>
<dbReference type="Gene3D" id="3.40.50.1000">
    <property type="entry name" value="HAD superfamily/HAD-like"/>
    <property type="match status" value="1"/>
</dbReference>
<reference evidence="1 2" key="1">
    <citation type="submission" date="2024-03" db="EMBL/GenBank/DDBJ databases">
        <title>Human intestinal bacterial collection.</title>
        <authorList>
            <person name="Pauvert C."/>
            <person name="Hitch T.C.A."/>
            <person name="Clavel T."/>
        </authorList>
    </citation>
    <scope>NUCLEOTIDE SEQUENCE [LARGE SCALE GENOMIC DNA]</scope>
    <source>
        <strain evidence="1 2">CLA-AP-H27</strain>
    </source>
</reference>
<sequence length="258" mass="28701">MNRPDIIFFDIDGTLLDFGKKDLSPKTREALLKLRENGIRICIATGRAPLAVPKFAGVEFDAYLTYNGCYCYEGNKTIYSNPMPQVDVQTIIRNAAVMGRAMSVATKNRLISNGTDPDLEQYYAFGNQKVTISEDFDEVSRGEVYQLLMACRREEYAQVLQNTHRAKITSWWDRAVDIIPADGGKGTGIAKMLEYYGIDRSRAMAFGDGNNDIEMFQAVDMGIAMENASDDLKAVAADACGHVAEDGVYHYCMEHGLI</sequence>
<dbReference type="NCBIfam" id="TIGR00099">
    <property type="entry name" value="Cof-subfamily"/>
    <property type="match status" value="1"/>
</dbReference>
<dbReference type="PANTHER" id="PTHR10000:SF25">
    <property type="entry name" value="PHOSPHATASE YKRA-RELATED"/>
    <property type="match status" value="1"/>
</dbReference>
<dbReference type="SFLD" id="SFLDG01140">
    <property type="entry name" value="C2.B:_Phosphomannomutase_and_P"/>
    <property type="match status" value="1"/>
</dbReference>
<dbReference type="SFLD" id="SFLDS00003">
    <property type="entry name" value="Haloacid_Dehalogenase"/>
    <property type="match status" value="1"/>
</dbReference>